<keyword evidence="3" id="KW-1185">Reference proteome</keyword>
<comment type="caution">
    <text evidence="2">The sequence shown here is derived from an EMBL/GenBank/DDBJ whole genome shotgun (WGS) entry which is preliminary data.</text>
</comment>
<dbReference type="Proteomes" id="UP001501867">
    <property type="component" value="Unassembled WGS sequence"/>
</dbReference>
<accession>A0ABN0V1Y5</accession>
<organism evidence="2 3">
    <name type="scientific">Streptomyces polychromogenes</name>
    <dbReference type="NCBI Taxonomy" id="67342"/>
    <lineage>
        <taxon>Bacteria</taxon>
        <taxon>Bacillati</taxon>
        <taxon>Actinomycetota</taxon>
        <taxon>Actinomycetes</taxon>
        <taxon>Kitasatosporales</taxon>
        <taxon>Streptomycetaceae</taxon>
        <taxon>Streptomyces</taxon>
    </lineage>
</organism>
<evidence type="ECO:0000313" key="3">
    <source>
        <dbReference type="Proteomes" id="UP001501867"/>
    </source>
</evidence>
<evidence type="ECO:0000313" key="2">
    <source>
        <dbReference type="EMBL" id="GAA0271031.1"/>
    </source>
</evidence>
<gene>
    <name evidence="2" type="ORF">GCM10010302_05760</name>
</gene>
<sequence>MHGQAGEGTSPVRASQAGTLPADDDGFVVCHRTFGDDVPPGTCEAMCRGYIDAFGLPPFVQEALDTGVGRLVEVSDPLAAARETPEEEQAGP</sequence>
<proteinExistence type="predicted"/>
<name>A0ABN0V1Y5_9ACTN</name>
<dbReference type="EMBL" id="BAAABV010000005">
    <property type="protein sequence ID" value="GAA0271031.1"/>
    <property type="molecule type" value="Genomic_DNA"/>
</dbReference>
<evidence type="ECO:0000256" key="1">
    <source>
        <dbReference type="SAM" id="MobiDB-lite"/>
    </source>
</evidence>
<reference evidence="2 3" key="1">
    <citation type="journal article" date="2019" name="Int. J. Syst. Evol. Microbiol.">
        <title>The Global Catalogue of Microorganisms (GCM) 10K type strain sequencing project: providing services to taxonomists for standard genome sequencing and annotation.</title>
        <authorList>
            <consortium name="The Broad Institute Genomics Platform"/>
            <consortium name="The Broad Institute Genome Sequencing Center for Infectious Disease"/>
            <person name="Wu L."/>
            <person name="Ma J."/>
        </authorList>
    </citation>
    <scope>NUCLEOTIDE SEQUENCE [LARGE SCALE GENOMIC DNA]</scope>
    <source>
        <strain evidence="2 3">JCM 4505</strain>
    </source>
</reference>
<protein>
    <submittedName>
        <fullName evidence="2">Uncharacterized protein</fullName>
    </submittedName>
</protein>
<feature type="region of interest" description="Disordered" evidence="1">
    <location>
        <begin position="1"/>
        <end position="25"/>
    </location>
</feature>